<gene>
    <name evidence="1" type="ORF">CLUMA_CG003491</name>
</gene>
<protein>
    <submittedName>
        <fullName evidence="1">CLUMA_CG003491, isoform A</fullName>
    </submittedName>
</protein>
<proteinExistence type="predicted"/>
<organism evidence="1 2">
    <name type="scientific">Clunio marinus</name>
    <dbReference type="NCBI Taxonomy" id="568069"/>
    <lineage>
        <taxon>Eukaryota</taxon>
        <taxon>Metazoa</taxon>
        <taxon>Ecdysozoa</taxon>
        <taxon>Arthropoda</taxon>
        <taxon>Hexapoda</taxon>
        <taxon>Insecta</taxon>
        <taxon>Pterygota</taxon>
        <taxon>Neoptera</taxon>
        <taxon>Endopterygota</taxon>
        <taxon>Diptera</taxon>
        <taxon>Nematocera</taxon>
        <taxon>Chironomoidea</taxon>
        <taxon>Chironomidae</taxon>
        <taxon>Clunio</taxon>
    </lineage>
</organism>
<keyword evidence="2" id="KW-1185">Reference proteome</keyword>
<evidence type="ECO:0000313" key="1">
    <source>
        <dbReference type="EMBL" id="CRK89789.1"/>
    </source>
</evidence>
<dbReference type="AlphaFoldDB" id="A0A1J1HP14"/>
<name>A0A1J1HP14_9DIPT</name>
<sequence>MTKILCLGGGGGDDRKRENEKALSTKVIMIAIQDKMTANGQGGFLYYIMNLLAVFRITESLMTQRRIILEEFTYSCCCFYLTVTSEDEKIMTQRRKKRPKHLQLNLQTFTKKNLKKV</sequence>
<reference evidence="1 2" key="1">
    <citation type="submission" date="2015-04" db="EMBL/GenBank/DDBJ databases">
        <authorList>
            <person name="Syromyatnikov M.Y."/>
            <person name="Popov V.N."/>
        </authorList>
    </citation>
    <scope>NUCLEOTIDE SEQUENCE [LARGE SCALE GENOMIC DNA]</scope>
</reference>
<evidence type="ECO:0000313" key="2">
    <source>
        <dbReference type="Proteomes" id="UP000183832"/>
    </source>
</evidence>
<dbReference type="EMBL" id="CVRI01000014">
    <property type="protein sequence ID" value="CRK89789.1"/>
    <property type="molecule type" value="Genomic_DNA"/>
</dbReference>
<accession>A0A1J1HP14</accession>
<dbReference type="Proteomes" id="UP000183832">
    <property type="component" value="Unassembled WGS sequence"/>
</dbReference>